<evidence type="ECO:0008006" key="6">
    <source>
        <dbReference type="Google" id="ProtNLM"/>
    </source>
</evidence>
<gene>
    <name evidence="4" type="ORF">DQP58_05300</name>
</gene>
<dbReference type="Pfam" id="PF01796">
    <property type="entry name" value="OB_ChsH2_C"/>
    <property type="match status" value="1"/>
</dbReference>
<evidence type="ECO:0000313" key="4">
    <source>
        <dbReference type="EMBL" id="RAU98518.1"/>
    </source>
</evidence>
<dbReference type="InterPro" id="IPR012340">
    <property type="entry name" value="NA-bd_OB-fold"/>
</dbReference>
<evidence type="ECO:0000259" key="3">
    <source>
        <dbReference type="Pfam" id="PF12172"/>
    </source>
</evidence>
<protein>
    <recommendedName>
        <fullName evidence="6">DNA-binding protein</fullName>
    </recommendedName>
</protein>
<dbReference type="PANTHER" id="PTHR34075:SF5">
    <property type="entry name" value="BLR3430 PROTEIN"/>
    <property type="match status" value="1"/>
</dbReference>
<feature type="domain" description="ChsH2 rubredoxin-like zinc ribbon" evidence="3">
    <location>
        <begin position="25"/>
        <end position="59"/>
    </location>
</feature>
<dbReference type="PANTHER" id="PTHR34075">
    <property type="entry name" value="BLR3430 PROTEIN"/>
    <property type="match status" value="1"/>
</dbReference>
<dbReference type="InterPro" id="IPR002878">
    <property type="entry name" value="ChsH2_C"/>
</dbReference>
<dbReference type="AlphaFoldDB" id="A0A329KRV3"/>
<dbReference type="SUPFAM" id="SSF50249">
    <property type="entry name" value="Nucleic acid-binding proteins"/>
    <property type="match status" value="1"/>
</dbReference>
<accession>A0A329KRV3</accession>
<dbReference type="Proteomes" id="UP000250347">
    <property type="component" value="Unassembled WGS sequence"/>
</dbReference>
<dbReference type="InterPro" id="IPR052513">
    <property type="entry name" value="Thioester_dehydratase-like"/>
</dbReference>
<dbReference type="Pfam" id="PF12172">
    <property type="entry name" value="zf-ChsH2"/>
    <property type="match status" value="1"/>
</dbReference>
<dbReference type="InterPro" id="IPR022002">
    <property type="entry name" value="ChsH2_Znr"/>
</dbReference>
<proteinExistence type="predicted"/>
<dbReference type="RefSeq" id="WP_112707441.1">
    <property type="nucleotide sequence ID" value="NZ_QMEU01000008.1"/>
</dbReference>
<evidence type="ECO:0000313" key="5">
    <source>
        <dbReference type="Proteomes" id="UP000250347"/>
    </source>
</evidence>
<dbReference type="EMBL" id="QMEU01000008">
    <property type="protein sequence ID" value="RAU98518.1"/>
    <property type="molecule type" value="Genomic_DNA"/>
</dbReference>
<organism evidence="4 5">
    <name type="scientific">Mycobacterium colombiense</name>
    <dbReference type="NCBI Taxonomy" id="339268"/>
    <lineage>
        <taxon>Bacteria</taxon>
        <taxon>Bacillati</taxon>
        <taxon>Actinomycetota</taxon>
        <taxon>Actinomycetes</taxon>
        <taxon>Mycobacteriales</taxon>
        <taxon>Mycobacteriaceae</taxon>
        <taxon>Mycobacterium</taxon>
        <taxon>Mycobacterium avium complex (MAC)</taxon>
    </lineage>
</organism>
<reference evidence="4 5" key="1">
    <citation type="submission" date="2018-06" db="EMBL/GenBank/DDBJ databases">
        <title>NTM in soil in Japan.</title>
        <authorList>
            <person name="Ohya K."/>
        </authorList>
    </citation>
    <scope>NUCLEOTIDE SEQUENCE [LARGE SCALE GENOMIC DNA]</scope>
    <source>
        <strain evidence="4 5">GF76</strain>
    </source>
</reference>
<name>A0A329KRV3_9MYCO</name>
<comment type="caution">
    <text evidence="4">The sequence shown here is derived from an EMBL/GenBank/DDBJ whole genome shotgun (WGS) entry which is preliminary data.</text>
</comment>
<evidence type="ECO:0000256" key="1">
    <source>
        <dbReference type="SAM" id="MobiDB-lite"/>
    </source>
</evidence>
<feature type="domain" description="ChsH2 C-terminal OB-fold" evidence="2">
    <location>
        <begin position="62"/>
        <end position="125"/>
    </location>
</feature>
<feature type="region of interest" description="Disordered" evidence="1">
    <location>
        <begin position="1"/>
        <end position="21"/>
    </location>
</feature>
<evidence type="ECO:0000259" key="2">
    <source>
        <dbReference type="Pfam" id="PF01796"/>
    </source>
</evidence>
<sequence length="144" mass="15987">MTSDHLRPQAGPVPHASSHVSRPFWEGCRSRELRYQRCAACGLANFPPTEHCRQCLSQDIAWRRGSGRGEIYSWTVVYRPVTPEFEPPYAPAIITLDEGYQMLTNVVGVPPENLAVGMRVRVQFHATGPDVTLPYFAAAETGSS</sequence>
<dbReference type="Gene3D" id="6.10.30.10">
    <property type="match status" value="1"/>
</dbReference>